<evidence type="ECO:0000313" key="1">
    <source>
        <dbReference type="EMBL" id="EDM10058.1"/>
    </source>
</evidence>
<proteinExistence type="predicted"/>
<dbReference type="EMBL" id="CH473955">
    <property type="protein sequence ID" value="EDM10058.1"/>
    <property type="molecule type" value="Genomic_DNA"/>
</dbReference>
<dbReference type="Proteomes" id="UP000234681">
    <property type="component" value="Chromosome 2"/>
</dbReference>
<accession>A6I4U5</accession>
<evidence type="ECO:0000313" key="2">
    <source>
        <dbReference type="Proteomes" id="UP000234681"/>
    </source>
</evidence>
<name>A6I4U5_RAT</name>
<dbReference type="AlphaFoldDB" id="A6I4U5"/>
<protein>
    <submittedName>
        <fullName evidence="1">RCG44512</fullName>
    </submittedName>
</protein>
<reference evidence="2" key="1">
    <citation type="submission" date="2005-09" db="EMBL/GenBank/DDBJ databases">
        <authorList>
            <person name="Mural R.J."/>
            <person name="Li P.W."/>
            <person name="Adams M.D."/>
            <person name="Amanatides P.G."/>
            <person name="Baden-Tillson H."/>
            <person name="Barnstead M."/>
            <person name="Chin S.H."/>
            <person name="Dew I."/>
            <person name="Evans C.A."/>
            <person name="Ferriera S."/>
            <person name="Flanigan M."/>
            <person name="Fosler C."/>
            <person name="Glodek A."/>
            <person name="Gu Z."/>
            <person name="Holt R.A."/>
            <person name="Jennings D."/>
            <person name="Kraft C.L."/>
            <person name="Lu F."/>
            <person name="Nguyen T."/>
            <person name="Nusskern D.R."/>
            <person name="Pfannkoch C.M."/>
            <person name="Sitter C."/>
            <person name="Sutton G.G."/>
            <person name="Venter J.C."/>
            <person name="Wang Z."/>
            <person name="Woodage T."/>
            <person name="Zheng X.H."/>
            <person name="Zhong F."/>
        </authorList>
    </citation>
    <scope>NUCLEOTIDE SEQUENCE [LARGE SCALE GENOMIC DNA]</scope>
    <source>
        <strain>BN</strain>
        <strain evidence="2">Sprague-Dawley</strain>
    </source>
</reference>
<gene>
    <name evidence="1" type="ORF">rCG_44512</name>
</gene>
<organism evidence="1 2">
    <name type="scientific">Rattus norvegicus</name>
    <name type="common">Rat</name>
    <dbReference type="NCBI Taxonomy" id="10116"/>
    <lineage>
        <taxon>Eukaryota</taxon>
        <taxon>Metazoa</taxon>
        <taxon>Chordata</taxon>
        <taxon>Craniata</taxon>
        <taxon>Vertebrata</taxon>
        <taxon>Euteleostomi</taxon>
        <taxon>Mammalia</taxon>
        <taxon>Eutheria</taxon>
        <taxon>Euarchontoglires</taxon>
        <taxon>Glires</taxon>
        <taxon>Rodentia</taxon>
        <taxon>Myomorpha</taxon>
        <taxon>Muroidea</taxon>
        <taxon>Muridae</taxon>
        <taxon>Murinae</taxon>
        <taxon>Rattus</taxon>
    </lineage>
</organism>
<sequence length="27" mass="3065">MLAHLPLYAFIKLCVTQFPCDLELAIT</sequence>